<dbReference type="GO" id="GO:0016787">
    <property type="term" value="F:hydrolase activity"/>
    <property type="evidence" value="ECO:0007669"/>
    <property type="project" value="UniProtKB-KW"/>
</dbReference>
<gene>
    <name evidence="3" type="ORF">J21TS3_52660</name>
</gene>
<protein>
    <submittedName>
        <fullName evidence="3">Hydrolase</fullName>
    </submittedName>
</protein>
<proteinExistence type="predicted"/>
<evidence type="ECO:0000256" key="1">
    <source>
        <dbReference type="ARBA" id="ARBA00022801"/>
    </source>
</evidence>
<reference evidence="3 4" key="1">
    <citation type="submission" date="2021-03" db="EMBL/GenBank/DDBJ databases">
        <title>Antimicrobial resistance genes in bacteria isolated from Japanese honey, and their potential for conferring macrolide and lincosamide resistance in the American foulbrood pathogen Paenibacillus larvae.</title>
        <authorList>
            <person name="Okamoto M."/>
            <person name="Kumagai M."/>
            <person name="Kanamori H."/>
            <person name="Takamatsu D."/>
        </authorList>
    </citation>
    <scope>NUCLEOTIDE SEQUENCE [LARGE SCALE GENOMIC DNA]</scope>
    <source>
        <strain evidence="3 4">J21TS3</strain>
    </source>
</reference>
<evidence type="ECO:0000313" key="3">
    <source>
        <dbReference type="EMBL" id="GIO70445.1"/>
    </source>
</evidence>
<dbReference type="PANTHER" id="PTHR43798">
    <property type="entry name" value="MONOACYLGLYCEROL LIPASE"/>
    <property type="match status" value="1"/>
</dbReference>
<dbReference type="PRINTS" id="PR00111">
    <property type="entry name" value="ABHYDROLASE"/>
</dbReference>
<keyword evidence="4" id="KW-1185">Reference proteome</keyword>
<accession>A0ABQ4M4I9</accession>
<evidence type="ECO:0000259" key="2">
    <source>
        <dbReference type="Pfam" id="PF12697"/>
    </source>
</evidence>
<dbReference type="Gene3D" id="3.40.50.1820">
    <property type="entry name" value="alpha/beta hydrolase"/>
    <property type="match status" value="1"/>
</dbReference>
<dbReference type="InterPro" id="IPR050266">
    <property type="entry name" value="AB_hydrolase_sf"/>
</dbReference>
<dbReference type="SUPFAM" id="SSF53474">
    <property type="entry name" value="alpha/beta-Hydrolases"/>
    <property type="match status" value="1"/>
</dbReference>
<dbReference type="EMBL" id="BORW01000071">
    <property type="protein sequence ID" value="GIO70445.1"/>
    <property type="molecule type" value="Genomic_DNA"/>
</dbReference>
<name>A0ABQ4M4I9_9BACL</name>
<dbReference type="InterPro" id="IPR029058">
    <property type="entry name" value="AB_hydrolase_fold"/>
</dbReference>
<dbReference type="PANTHER" id="PTHR43798:SF31">
    <property type="entry name" value="AB HYDROLASE SUPERFAMILY PROTEIN YCLE"/>
    <property type="match status" value="1"/>
</dbReference>
<dbReference type="Pfam" id="PF12697">
    <property type="entry name" value="Abhydrolase_6"/>
    <property type="match status" value="1"/>
</dbReference>
<dbReference type="Proteomes" id="UP000680638">
    <property type="component" value="Unassembled WGS sequence"/>
</dbReference>
<comment type="caution">
    <text evidence="3">The sequence shown here is derived from an EMBL/GenBank/DDBJ whole genome shotgun (WGS) entry which is preliminary data.</text>
</comment>
<organism evidence="3 4">
    <name type="scientific">Paenibacillus cookii</name>
    <dbReference type="NCBI Taxonomy" id="157839"/>
    <lineage>
        <taxon>Bacteria</taxon>
        <taxon>Bacillati</taxon>
        <taxon>Bacillota</taxon>
        <taxon>Bacilli</taxon>
        <taxon>Bacillales</taxon>
        <taxon>Paenibacillaceae</taxon>
        <taxon>Paenibacillus</taxon>
    </lineage>
</organism>
<evidence type="ECO:0000313" key="4">
    <source>
        <dbReference type="Proteomes" id="UP000680638"/>
    </source>
</evidence>
<feature type="domain" description="AB hydrolase-1" evidence="2">
    <location>
        <begin position="22"/>
        <end position="247"/>
    </location>
</feature>
<sequence length="269" mass="29937">MQYRVNGVELHVEQNGQGDLSLVFLHYYGGSLRTWGKITDVLKEEYHCIAYDQRGWGDSEKSAASYTIKDLADDAQALIRELGLKRYVIIGHSMGGKAAQLLASRQPDGLEALILVAPSPPTPQDMPQEMRKAMVQFYDNREGAEIALSNIALLPLEQNVREMVLEDMQKSAPMARAAWPEIAMLEDISAEVMHIEVPTLVLAGESDPVDRLETLYSELLPRIPQAELRVISRTGHLSPLEVPDQISAEISNFLAKLEMSGLNRSKDAR</sequence>
<keyword evidence="1 3" id="KW-0378">Hydrolase</keyword>
<dbReference type="RefSeq" id="WP_036715737.1">
    <property type="nucleotide sequence ID" value="NZ_BORW01000071.1"/>
</dbReference>
<dbReference type="InterPro" id="IPR000073">
    <property type="entry name" value="AB_hydrolase_1"/>
</dbReference>